<evidence type="ECO:0000313" key="2">
    <source>
        <dbReference type="Proteomes" id="UP000799755"/>
    </source>
</evidence>
<accession>A0ACB6QC55</accession>
<dbReference type="EMBL" id="MU003535">
    <property type="protein sequence ID" value="KAF2464554.1"/>
    <property type="molecule type" value="Genomic_DNA"/>
</dbReference>
<comment type="caution">
    <text evidence="1">The sequence shown here is derived from an EMBL/GenBank/DDBJ whole genome shotgun (WGS) entry which is preliminary data.</text>
</comment>
<organism evidence="1 2">
    <name type="scientific">Lindgomyces ingoldianus</name>
    <dbReference type="NCBI Taxonomy" id="673940"/>
    <lineage>
        <taxon>Eukaryota</taxon>
        <taxon>Fungi</taxon>
        <taxon>Dikarya</taxon>
        <taxon>Ascomycota</taxon>
        <taxon>Pezizomycotina</taxon>
        <taxon>Dothideomycetes</taxon>
        <taxon>Pleosporomycetidae</taxon>
        <taxon>Pleosporales</taxon>
        <taxon>Lindgomycetaceae</taxon>
        <taxon>Lindgomyces</taxon>
    </lineage>
</organism>
<reference evidence="1" key="1">
    <citation type="journal article" date="2020" name="Stud. Mycol.">
        <title>101 Dothideomycetes genomes: a test case for predicting lifestyles and emergence of pathogens.</title>
        <authorList>
            <person name="Haridas S."/>
            <person name="Albert R."/>
            <person name="Binder M."/>
            <person name="Bloem J."/>
            <person name="Labutti K."/>
            <person name="Salamov A."/>
            <person name="Andreopoulos B."/>
            <person name="Baker S."/>
            <person name="Barry K."/>
            <person name="Bills G."/>
            <person name="Bluhm B."/>
            <person name="Cannon C."/>
            <person name="Castanera R."/>
            <person name="Culley D."/>
            <person name="Daum C."/>
            <person name="Ezra D."/>
            <person name="Gonzalez J."/>
            <person name="Henrissat B."/>
            <person name="Kuo A."/>
            <person name="Liang C."/>
            <person name="Lipzen A."/>
            <person name="Lutzoni F."/>
            <person name="Magnuson J."/>
            <person name="Mondo S."/>
            <person name="Nolan M."/>
            <person name="Ohm R."/>
            <person name="Pangilinan J."/>
            <person name="Park H.-J."/>
            <person name="Ramirez L."/>
            <person name="Alfaro M."/>
            <person name="Sun H."/>
            <person name="Tritt A."/>
            <person name="Yoshinaga Y."/>
            <person name="Zwiers L.-H."/>
            <person name="Turgeon B."/>
            <person name="Goodwin S."/>
            <person name="Spatafora J."/>
            <person name="Crous P."/>
            <person name="Grigoriev I."/>
        </authorList>
    </citation>
    <scope>NUCLEOTIDE SEQUENCE</scope>
    <source>
        <strain evidence="1">ATCC 200398</strain>
    </source>
</reference>
<sequence length="63" mass="7145">IYNMLTFIRSCIAPICGASISENITPRWIFWFSSIFDVFVQILALIILSEIFAQTTSARKAES</sequence>
<name>A0ACB6QC55_9PLEO</name>
<gene>
    <name evidence="1" type="ORF">BDR25DRAFT_241936</name>
</gene>
<evidence type="ECO:0000313" key="1">
    <source>
        <dbReference type="EMBL" id="KAF2464554.1"/>
    </source>
</evidence>
<keyword evidence="2" id="KW-1185">Reference proteome</keyword>
<feature type="non-terminal residue" evidence="1">
    <location>
        <position position="1"/>
    </location>
</feature>
<proteinExistence type="predicted"/>
<dbReference type="Proteomes" id="UP000799755">
    <property type="component" value="Unassembled WGS sequence"/>
</dbReference>
<protein>
    <submittedName>
        <fullName evidence="1">Uncharacterized protein</fullName>
    </submittedName>
</protein>